<sequence>MYFESGLSNVAENTQQLRPLTLFAYQSHYASKSGNIRDSYSEEHGFSSQSSHREFDFPWFAEFAPGECWDESLLQAVADTFCVSASLRSLSVAFIPQTQVNVLAGARIQDADMNSTDKLRQVNPHQKYRSKTWTQHSLVFSEGLKIAEAEVIGFNPRLGHSRIFACENLSGRCRWSAGSLGDQPFPPPFHSSAAQYSPHSPSFALKASMLRVAEITSLTHSIWVLSSNGSKDNRYLLATSHGFSFIERMDVSVSGEKRRKIDTLHPLLDERKAAHVEGTLDRFGYDTILGDYVHPCMMIVFPQEGGIFQHDVPCRTARSFRTQLLYWSTRISRKAVVGRRGARGWWRCELKLGAPQNINTVAGA</sequence>
<comment type="caution">
    <text evidence="1">The sequence shown here is derived from an EMBL/GenBank/DDBJ whole genome shotgun (WGS) entry which is preliminary data.</text>
</comment>
<name>A0ABQ9I7C6_9NEOP</name>
<reference evidence="1 2" key="1">
    <citation type="submission" date="2023-02" db="EMBL/GenBank/DDBJ databases">
        <title>LHISI_Scaffold_Assembly.</title>
        <authorList>
            <person name="Stuart O.P."/>
            <person name="Cleave R."/>
            <person name="Magrath M.J.L."/>
            <person name="Mikheyev A.S."/>
        </authorList>
    </citation>
    <scope>NUCLEOTIDE SEQUENCE [LARGE SCALE GENOMIC DNA]</scope>
    <source>
        <strain evidence="1">Daus_M_001</strain>
        <tissue evidence="1">Leg muscle</tissue>
    </source>
</reference>
<dbReference type="EMBL" id="JARBHB010000002">
    <property type="protein sequence ID" value="KAJ8892560.1"/>
    <property type="molecule type" value="Genomic_DNA"/>
</dbReference>
<evidence type="ECO:0000313" key="2">
    <source>
        <dbReference type="Proteomes" id="UP001159363"/>
    </source>
</evidence>
<accession>A0ABQ9I7C6</accession>
<gene>
    <name evidence="1" type="ORF">PR048_005141</name>
</gene>
<organism evidence="1 2">
    <name type="scientific">Dryococelus australis</name>
    <dbReference type="NCBI Taxonomy" id="614101"/>
    <lineage>
        <taxon>Eukaryota</taxon>
        <taxon>Metazoa</taxon>
        <taxon>Ecdysozoa</taxon>
        <taxon>Arthropoda</taxon>
        <taxon>Hexapoda</taxon>
        <taxon>Insecta</taxon>
        <taxon>Pterygota</taxon>
        <taxon>Neoptera</taxon>
        <taxon>Polyneoptera</taxon>
        <taxon>Phasmatodea</taxon>
        <taxon>Verophasmatodea</taxon>
        <taxon>Anareolatae</taxon>
        <taxon>Phasmatidae</taxon>
        <taxon>Eurycanthinae</taxon>
        <taxon>Dryococelus</taxon>
    </lineage>
</organism>
<evidence type="ECO:0000313" key="1">
    <source>
        <dbReference type="EMBL" id="KAJ8892560.1"/>
    </source>
</evidence>
<dbReference type="Proteomes" id="UP001159363">
    <property type="component" value="Chromosome 2"/>
</dbReference>
<keyword evidence="2" id="KW-1185">Reference proteome</keyword>
<protein>
    <submittedName>
        <fullName evidence="1">Uncharacterized protein</fullName>
    </submittedName>
</protein>
<proteinExistence type="predicted"/>